<sequence>MEECDDDDDKPNGDDNDNNGRLEKDGLCGSDRSHSNDLFYEAESTAESMPFVCKPPTAETTRNDCYPLLTPNKSVLVEGLEPMFSTQGDSVDSSSIKRGLDGNSIERHEPECNTGMNTENLLHLKPEDTHEKQTTCKNKYLAVQEVCDETSIIAYNLIGRVLEEFAKTEGLDLDWDDTLYLRGDCATQEVVEEKQTLSHENDDGSIIVRVVEEIVPSFPKSALEALRRVPRKLSLLVEALYDVKVSYREESHRSKSCQPELLSNLHPRDCMSVSAWPCSSAIPATFHRW</sequence>
<evidence type="ECO:0000256" key="1">
    <source>
        <dbReference type="SAM" id="MobiDB-lite"/>
    </source>
</evidence>
<dbReference type="PANTHER" id="PTHR36071:SF1">
    <property type="entry name" value="DNA DOUBLE-STRAND BREAK REPAIR PROTEIN"/>
    <property type="match status" value="1"/>
</dbReference>
<comment type="caution">
    <text evidence="2">The sequence shown here is derived from an EMBL/GenBank/DDBJ whole genome shotgun (WGS) entry which is preliminary data.</text>
</comment>
<proteinExistence type="predicted"/>
<name>A0A314Y2Q3_PRUYE</name>
<gene>
    <name evidence="2" type="ORF">Pyn_34685</name>
</gene>
<dbReference type="Proteomes" id="UP000250321">
    <property type="component" value="Unassembled WGS sequence"/>
</dbReference>
<dbReference type="EMBL" id="PJQY01001488">
    <property type="protein sequence ID" value="PQQ02205.1"/>
    <property type="molecule type" value="Genomic_DNA"/>
</dbReference>
<dbReference type="OrthoDB" id="767974at2759"/>
<keyword evidence="3" id="KW-1185">Reference proteome</keyword>
<protein>
    <submittedName>
        <fullName evidence="2">Uncharacterized protein</fullName>
    </submittedName>
</protein>
<reference evidence="2 3" key="1">
    <citation type="submission" date="2018-02" db="EMBL/GenBank/DDBJ databases">
        <title>Draft genome of wild Prunus yedoensis var. nudiflora.</title>
        <authorList>
            <person name="Baek S."/>
            <person name="Kim J.-H."/>
            <person name="Choi K."/>
            <person name="Kim G.-B."/>
            <person name="Cho A."/>
            <person name="Jang H."/>
            <person name="Shin C.-H."/>
            <person name="Yu H.-J."/>
            <person name="Mun J.-H."/>
        </authorList>
    </citation>
    <scope>NUCLEOTIDE SEQUENCE [LARGE SCALE GENOMIC DNA]</scope>
    <source>
        <strain evidence="3">cv. Jeju island</strain>
        <tissue evidence="2">Leaf</tissue>
    </source>
</reference>
<dbReference type="AlphaFoldDB" id="A0A314Y2Q3"/>
<organism evidence="2 3">
    <name type="scientific">Prunus yedoensis var. nudiflora</name>
    <dbReference type="NCBI Taxonomy" id="2094558"/>
    <lineage>
        <taxon>Eukaryota</taxon>
        <taxon>Viridiplantae</taxon>
        <taxon>Streptophyta</taxon>
        <taxon>Embryophyta</taxon>
        <taxon>Tracheophyta</taxon>
        <taxon>Spermatophyta</taxon>
        <taxon>Magnoliopsida</taxon>
        <taxon>eudicotyledons</taxon>
        <taxon>Gunneridae</taxon>
        <taxon>Pentapetalae</taxon>
        <taxon>rosids</taxon>
        <taxon>fabids</taxon>
        <taxon>Rosales</taxon>
        <taxon>Rosaceae</taxon>
        <taxon>Amygdaloideae</taxon>
        <taxon>Amygdaleae</taxon>
        <taxon>Prunus</taxon>
    </lineage>
</organism>
<feature type="compositionally biased region" description="Basic and acidic residues" evidence="1">
    <location>
        <begin position="10"/>
        <end position="33"/>
    </location>
</feature>
<accession>A0A314Y2Q3</accession>
<dbReference type="PANTHER" id="PTHR36071">
    <property type="entry name" value="DNA DOUBLE-STRAND BREAK REPAIR PROTEIN"/>
    <property type="match status" value="1"/>
</dbReference>
<evidence type="ECO:0000313" key="2">
    <source>
        <dbReference type="EMBL" id="PQQ02205.1"/>
    </source>
</evidence>
<evidence type="ECO:0000313" key="3">
    <source>
        <dbReference type="Proteomes" id="UP000250321"/>
    </source>
</evidence>
<feature type="region of interest" description="Disordered" evidence="1">
    <location>
        <begin position="1"/>
        <end position="33"/>
    </location>
</feature>